<dbReference type="PANTHER" id="PTHR36305:SF1">
    <property type="entry name" value="PHOSPHATIDYLGLYCEROPHOSPHATASE A"/>
    <property type="match status" value="1"/>
</dbReference>
<comment type="cofactor">
    <cofactor evidence="1">
        <name>Mg(2+)</name>
        <dbReference type="ChEBI" id="CHEBI:18420"/>
    </cofactor>
</comment>
<feature type="transmembrane region" description="Helical" evidence="2">
    <location>
        <begin position="148"/>
        <end position="170"/>
    </location>
</feature>
<dbReference type="PANTHER" id="PTHR36305">
    <property type="entry name" value="PHOSPHATIDYLGLYCEROPHOSPHATASE A"/>
    <property type="match status" value="1"/>
</dbReference>
<dbReference type="Pfam" id="PF04608">
    <property type="entry name" value="PgpA"/>
    <property type="match status" value="1"/>
</dbReference>
<keyword evidence="5" id="KW-1185">Reference proteome</keyword>
<dbReference type="RefSeq" id="WP_194115203.1">
    <property type="nucleotide sequence ID" value="NZ_JADFUA010000002.1"/>
</dbReference>
<feature type="transmembrane region" description="Helical" evidence="2">
    <location>
        <begin position="105"/>
        <end position="128"/>
    </location>
</feature>
<keyword evidence="1 2" id="KW-0812">Transmembrane</keyword>
<dbReference type="EMBL" id="JADFUA010000002">
    <property type="protein sequence ID" value="MBE9608673.1"/>
    <property type="molecule type" value="Genomic_DNA"/>
</dbReference>
<feature type="transmembrane region" description="Helical" evidence="2">
    <location>
        <begin position="65"/>
        <end position="84"/>
    </location>
</feature>
<dbReference type="PIRSF" id="PIRSF006162">
    <property type="entry name" value="PgpA"/>
    <property type="match status" value="1"/>
</dbReference>
<keyword evidence="2" id="KW-1133">Transmembrane helix</keyword>
<evidence type="ECO:0000256" key="1">
    <source>
        <dbReference type="PIRNR" id="PIRNR006162"/>
    </source>
</evidence>
<evidence type="ECO:0000313" key="5">
    <source>
        <dbReference type="Proteomes" id="UP000604481"/>
    </source>
</evidence>
<comment type="pathway">
    <text evidence="1">Phospholipid metabolism; phosphatidylglycerol biosynthesis; phosphatidylglycerol from CDP-diacylglycerol: step 2/2.</text>
</comment>
<dbReference type="GO" id="GO:0009395">
    <property type="term" value="P:phospholipid catabolic process"/>
    <property type="evidence" value="ECO:0007669"/>
    <property type="project" value="UniProtKB-KW"/>
</dbReference>
<dbReference type="GO" id="GO:0006655">
    <property type="term" value="P:phosphatidylglycerol biosynthetic process"/>
    <property type="evidence" value="ECO:0007669"/>
    <property type="project" value="UniProtKB-UniPathway"/>
</dbReference>
<evidence type="ECO:0000259" key="3">
    <source>
        <dbReference type="Pfam" id="PF04608"/>
    </source>
</evidence>
<organism evidence="4 5">
    <name type="scientific">Chitinilyticum piscinae</name>
    <dbReference type="NCBI Taxonomy" id="2866724"/>
    <lineage>
        <taxon>Bacteria</taxon>
        <taxon>Pseudomonadati</taxon>
        <taxon>Pseudomonadota</taxon>
        <taxon>Betaproteobacteria</taxon>
        <taxon>Neisseriales</taxon>
        <taxon>Chitinibacteraceae</taxon>
        <taxon>Chitinilyticum</taxon>
    </lineage>
</organism>
<keyword evidence="1" id="KW-0460">Magnesium</keyword>
<dbReference type="InterPro" id="IPR036681">
    <property type="entry name" value="PgpA-like_sf"/>
</dbReference>
<evidence type="ECO:0000313" key="4">
    <source>
        <dbReference type="EMBL" id="MBE9608673.1"/>
    </source>
</evidence>
<dbReference type="EC" id="3.1.3.27" evidence="1"/>
<feature type="domain" description="YutG/PgpA" evidence="3">
    <location>
        <begin position="24"/>
        <end position="170"/>
    </location>
</feature>
<protein>
    <recommendedName>
        <fullName evidence="1">Phosphatidylglycerophosphatase A</fullName>
        <ecNumber evidence="1">3.1.3.27</ecNumber>
    </recommendedName>
    <alternativeName>
        <fullName evidence="1">Phosphatidylglycerolphosphate phosphatase A</fullName>
    </alternativeName>
</protein>
<keyword evidence="1" id="KW-0997">Cell inner membrane</keyword>
<dbReference type="SUPFAM" id="SSF101307">
    <property type="entry name" value="YutG-like"/>
    <property type="match status" value="1"/>
</dbReference>
<dbReference type="InterPro" id="IPR026037">
    <property type="entry name" value="PgpA"/>
</dbReference>
<dbReference type="AlphaFoldDB" id="A0A8J7FFY5"/>
<keyword evidence="1" id="KW-1003">Cell membrane</keyword>
<comment type="subcellular location">
    <subcellularLocation>
        <location evidence="1">Cell inner membrane</location>
        <topology evidence="1">Multi-pass membrane protein</topology>
    </subcellularLocation>
</comment>
<keyword evidence="1" id="KW-1208">Phospholipid metabolism</keyword>
<dbReference type="CDD" id="cd06971">
    <property type="entry name" value="PgpA"/>
    <property type="match status" value="1"/>
</dbReference>
<dbReference type="UniPathway" id="UPA00084">
    <property type="reaction ID" value="UER00504"/>
</dbReference>
<dbReference type="GO" id="GO:0008962">
    <property type="term" value="F:phosphatidylglycerophosphatase activity"/>
    <property type="evidence" value="ECO:0007669"/>
    <property type="project" value="UniProtKB-EC"/>
</dbReference>
<dbReference type="Proteomes" id="UP000604481">
    <property type="component" value="Unassembled WGS sequence"/>
</dbReference>
<reference evidence="4 5" key="1">
    <citation type="submission" date="2020-10" db="EMBL/GenBank/DDBJ databases">
        <title>The genome sequence of Chitinilyticum litopenaei 4Y14.</title>
        <authorList>
            <person name="Liu Y."/>
        </authorList>
    </citation>
    <scope>NUCLEOTIDE SEQUENCE [LARGE SCALE GENOMIC DNA]</scope>
    <source>
        <strain evidence="4 5">4Y14</strain>
    </source>
</reference>
<keyword evidence="1" id="KW-0442">Lipid degradation</keyword>
<comment type="caution">
    <text evidence="4">The sequence shown here is derived from an EMBL/GenBank/DDBJ whole genome shotgun (WGS) entry which is preliminary data.</text>
</comment>
<comment type="catalytic activity">
    <reaction evidence="1">
        <text>a 1,2-diacyl-sn-glycero-3-phospho-(1'-sn-glycero-3'-phosphate) + H2O = a 1,2-diacyl-sn-glycero-3-phospho-(1'-sn-glycerol) + phosphate</text>
        <dbReference type="Rhea" id="RHEA:33751"/>
        <dbReference type="ChEBI" id="CHEBI:15377"/>
        <dbReference type="ChEBI" id="CHEBI:43474"/>
        <dbReference type="ChEBI" id="CHEBI:60110"/>
        <dbReference type="ChEBI" id="CHEBI:64716"/>
        <dbReference type="EC" id="3.1.3.27"/>
    </reaction>
</comment>
<gene>
    <name evidence="4" type="ORF">INR99_04855</name>
</gene>
<sequence length="177" mass="18922">MSAGKPRSVRPPAGFLWQSPAHFIALGLGSGLIYPAPGTWGTVMGVALYPLIVLLYGLIPMGLPLPVWVLLLSLLVFLLGCHCAERAGRALGVSDHGSIVIDEIVAIWLVLLVVPATLAGWLAAFVAFRIFDIAKPWPIRWLDARVKGGFGVMVDDILAAGFAVLVLLAVQQFFPLT</sequence>
<dbReference type="GO" id="GO:0005886">
    <property type="term" value="C:plasma membrane"/>
    <property type="evidence" value="ECO:0007669"/>
    <property type="project" value="UniProtKB-SubCell"/>
</dbReference>
<comment type="function">
    <text evidence="1">Lipid phosphatase which dephosphorylates phosphatidylglycerophosphate (PGP) to phosphatidylglycerol (PG).</text>
</comment>
<dbReference type="InterPro" id="IPR007686">
    <property type="entry name" value="YutG/PgpA"/>
</dbReference>
<keyword evidence="1 2" id="KW-0472">Membrane</keyword>
<name>A0A8J7FFY5_9NEIS</name>
<accession>A0A8J7FFY5</accession>
<dbReference type="GO" id="GO:0046872">
    <property type="term" value="F:metal ion binding"/>
    <property type="evidence" value="ECO:0007669"/>
    <property type="project" value="UniProtKB-KW"/>
</dbReference>
<feature type="transmembrane region" description="Helical" evidence="2">
    <location>
        <begin position="15"/>
        <end position="34"/>
    </location>
</feature>
<keyword evidence="1" id="KW-0443">Lipid metabolism</keyword>
<proteinExistence type="predicted"/>
<evidence type="ECO:0000256" key="2">
    <source>
        <dbReference type="SAM" id="Phobius"/>
    </source>
</evidence>
<keyword evidence="1" id="KW-0378">Hydrolase</keyword>
<keyword evidence="1" id="KW-0595">Phospholipid degradation</keyword>
<keyword evidence="1" id="KW-0479">Metal-binding</keyword>